<gene>
    <name evidence="15" type="ORF">PoB_003797300</name>
</gene>
<dbReference type="SUPFAM" id="SSF54675">
    <property type="entry name" value="Nicotinate/Quinolinate PRTase N-terminal domain-like"/>
    <property type="match status" value="1"/>
</dbReference>
<organism evidence="15 16">
    <name type="scientific">Plakobranchus ocellatus</name>
    <dbReference type="NCBI Taxonomy" id="259542"/>
    <lineage>
        <taxon>Eukaryota</taxon>
        <taxon>Metazoa</taxon>
        <taxon>Spiralia</taxon>
        <taxon>Lophotrochozoa</taxon>
        <taxon>Mollusca</taxon>
        <taxon>Gastropoda</taxon>
        <taxon>Heterobranchia</taxon>
        <taxon>Euthyneura</taxon>
        <taxon>Panpulmonata</taxon>
        <taxon>Sacoglossa</taxon>
        <taxon>Placobranchoidea</taxon>
        <taxon>Plakobranchidae</taxon>
        <taxon>Plakobranchus</taxon>
    </lineage>
</organism>
<reference evidence="15 16" key="1">
    <citation type="journal article" date="2021" name="Elife">
        <title>Chloroplast acquisition without the gene transfer in kleptoplastic sea slugs, Plakobranchus ocellatus.</title>
        <authorList>
            <person name="Maeda T."/>
            <person name="Takahashi S."/>
            <person name="Yoshida T."/>
            <person name="Shimamura S."/>
            <person name="Takaki Y."/>
            <person name="Nagai Y."/>
            <person name="Toyoda A."/>
            <person name="Suzuki Y."/>
            <person name="Arimoto A."/>
            <person name="Ishii H."/>
            <person name="Satoh N."/>
            <person name="Nishiyama T."/>
            <person name="Hasebe M."/>
            <person name="Maruyama T."/>
            <person name="Minagawa J."/>
            <person name="Obokata J."/>
            <person name="Shigenobu S."/>
        </authorList>
    </citation>
    <scope>NUCLEOTIDE SEQUENCE [LARGE SCALE GENOMIC DNA]</scope>
</reference>
<evidence type="ECO:0000256" key="2">
    <source>
        <dbReference type="ARBA" id="ARBA00010897"/>
    </source>
</evidence>
<feature type="domain" description="Nicotinate phosphoribosyltransferase C-terminal" evidence="14">
    <location>
        <begin position="361"/>
        <end position="470"/>
    </location>
</feature>
<proteinExistence type="inferred from homology"/>
<dbReference type="InterPro" id="IPR007229">
    <property type="entry name" value="Nic_PRibTrfase-Fam"/>
</dbReference>
<sequence length="485" mass="53568">MAYAYWKSGKMDEPSVFDLYFRKNPFQGEFTIFAGLEECVKLLQTFHFSESDVAYLQSVMPPTTDPAFFTYLSTLSAKDITLSAIPEGDVVFPKVPLITVTGPLAVAQLLETPLLNLVNYASLVATNAARFRLAAGPEKLLLEFGLRRAQGPDGGLSASRYCYLGGFDGTSNVLAGKMFGIPVKGTHAHAFVTSYISLSEMKDRIMEGELAAFVSYAMAFPQNFLALIDTYDVIKSGLPNFCAVAMALNDLGYRSQGVRLDSGDLSYLSNFVHSKFCKVAAKYNLPWFEKMIIVASNDINEETIHSLNQQGHTISCYGIGTHLVTCQKQPALGCVFKLVEVNGKARIKLSEDVEKVTVPGKKNVFRLYGTDGTALVDLLQQVSETPPKKGERVLCRHPIQESKRAYVIPAEVRCLHEVYWQNGEVTKPLPSLSELRKKASDSLAALRQDHKRTLNPTPYKVSVSSALYTFIHELWLESAPIGELS</sequence>
<dbReference type="Gene3D" id="3.20.140.10">
    <property type="entry name" value="nicotinate phosphoribosyltransferase"/>
    <property type="match status" value="1"/>
</dbReference>
<comment type="catalytic activity">
    <reaction evidence="10 11">
        <text>5-phospho-alpha-D-ribose 1-diphosphate + nicotinate + ATP + H2O = nicotinate beta-D-ribonucleotide + ADP + phosphate + diphosphate</text>
        <dbReference type="Rhea" id="RHEA:36163"/>
        <dbReference type="ChEBI" id="CHEBI:15377"/>
        <dbReference type="ChEBI" id="CHEBI:30616"/>
        <dbReference type="ChEBI" id="CHEBI:32544"/>
        <dbReference type="ChEBI" id="CHEBI:33019"/>
        <dbReference type="ChEBI" id="CHEBI:43474"/>
        <dbReference type="ChEBI" id="CHEBI:57502"/>
        <dbReference type="ChEBI" id="CHEBI:58017"/>
        <dbReference type="ChEBI" id="CHEBI:456216"/>
        <dbReference type="EC" id="6.3.4.21"/>
    </reaction>
</comment>
<keyword evidence="6 11" id="KW-0436">Ligase</keyword>
<dbReference type="InterPro" id="IPR006405">
    <property type="entry name" value="Nic_PRibTrfase_pncB"/>
</dbReference>
<evidence type="ECO:0000256" key="6">
    <source>
        <dbReference type="ARBA" id="ARBA00022598"/>
    </source>
</evidence>
<dbReference type="GO" id="GO:0034355">
    <property type="term" value="P:NAD+ biosynthetic process via the salvage pathway"/>
    <property type="evidence" value="ECO:0007669"/>
    <property type="project" value="TreeGrafter"/>
</dbReference>
<dbReference type="GO" id="GO:0005829">
    <property type="term" value="C:cytosol"/>
    <property type="evidence" value="ECO:0007669"/>
    <property type="project" value="TreeGrafter"/>
</dbReference>
<dbReference type="PANTHER" id="PTHR11098">
    <property type="entry name" value="NICOTINATE PHOSPHORIBOSYLTRANSFERASE"/>
    <property type="match status" value="1"/>
</dbReference>
<protein>
    <recommendedName>
        <fullName evidence="4 11">Nicotinate phosphoribosyltransferase</fullName>
        <ecNumber evidence="3 11">6.3.4.21</ecNumber>
    </recommendedName>
</protein>
<dbReference type="InterPro" id="IPR036068">
    <property type="entry name" value="Nicotinate_pribotase-like_C"/>
</dbReference>
<dbReference type="Pfam" id="PF17767">
    <property type="entry name" value="NAPRTase_N"/>
    <property type="match status" value="1"/>
</dbReference>
<dbReference type="NCBIfam" id="TIGR01513">
    <property type="entry name" value="NAPRTase_put"/>
    <property type="match status" value="1"/>
</dbReference>
<evidence type="ECO:0000259" key="12">
    <source>
        <dbReference type="Pfam" id="PF04095"/>
    </source>
</evidence>
<keyword evidence="8 11" id="KW-0808">Transferase</keyword>
<dbReference type="InterPro" id="IPR041619">
    <property type="entry name" value="NAPRTase_C"/>
</dbReference>
<dbReference type="FunFam" id="3.20.140.10:FF:000006">
    <property type="entry name" value="Nicotinate phosphoribosyltransferase"/>
    <property type="match status" value="1"/>
</dbReference>
<keyword evidence="15" id="KW-0328">Glycosyltransferase</keyword>
<name>A0AAV4AVV2_9GAST</name>
<comment type="caution">
    <text evidence="15">The sequence shown here is derived from an EMBL/GenBank/DDBJ whole genome shotgun (WGS) entry which is preliminary data.</text>
</comment>
<evidence type="ECO:0000256" key="3">
    <source>
        <dbReference type="ARBA" id="ARBA00013236"/>
    </source>
</evidence>
<comment type="PTM">
    <text evidence="11">Transiently phosphorylated on a His residue during the reaction cycle. Phosphorylation strongly increases the affinity for substrates and increases the rate of nicotinate D-ribonucleotide production. Dephosphorylation regenerates the low-affinity form of the enzyme, leading to product release.</text>
</comment>
<feature type="domain" description="Nicotinate phosphoribosyltransferase N-terminal" evidence="13">
    <location>
        <begin position="1"/>
        <end position="119"/>
    </location>
</feature>
<dbReference type="PIRSF" id="PIRSF000484">
    <property type="entry name" value="NAPRT"/>
    <property type="match status" value="1"/>
</dbReference>
<dbReference type="Proteomes" id="UP000735302">
    <property type="component" value="Unassembled WGS sequence"/>
</dbReference>
<dbReference type="NCBIfam" id="NF006695">
    <property type="entry name" value="PRK09243.1-2"/>
    <property type="match status" value="1"/>
</dbReference>
<dbReference type="EMBL" id="BLXT01004318">
    <property type="protein sequence ID" value="GFO11468.1"/>
    <property type="molecule type" value="Genomic_DNA"/>
</dbReference>
<dbReference type="InterPro" id="IPR040727">
    <property type="entry name" value="NAPRTase_N"/>
</dbReference>
<dbReference type="InterPro" id="IPR041525">
    <property type="entry name" value="N/Namide_PRibTrfase"/>
</dbReference>
<keyword evidence="7 11" id="KW-0662">Pyridine nucleotide biosynthesis</keyword>
<dbReference type="SUPFAM" id="SSF51690">
    <property type="entry name" value="Nicotinate/Quinolinate PRTase C-terminal domain-like"/>
    <property type="match status" value="1"/>
</dbReference>
<accession>A0AAV4AVV2</accession>
<dbReference type="FunFam" id="3.20.20.70:FF:000076">
    <property type="entry name" value="Nicotinate phosphoribosyltransferase"/>
    <property type="match status" value="1"/>
</dbReference>
<dbReference type="Pfam" id="PF04095">
    <property type="entry name" value="NAPRTase"/>
    <property type="match status" value="1"/>
</dbReference>
<evidence type="ECO:0000256" key="5">
    <source>
        <dbReference type="ARBA" id="ARBA00022553"/>
    </source>
</evidence>
<evidence type="ECO:0000256" key="1">
    <source>
        <dbReference type="ARBA" id="ARBA00004952"/>
    </source>
</evidence>
<keyword evidence="16" id="KW-1185">Reference proteome</keyword>
<comment type="function">
    <text evidence="9">Catalyzes the first step in the biosynthesis of NAD from nicotinic acid, the ATP-dependent synthesis of beta-nicotinate D-ribonucleotide from nicotinate and 5-phospho-D-ribose 1-phosphate. Helps prevent cellular oxidative stress via its role in NAD biosynthesis.</text>
</comment>
<dbReference type="NCBIfam" id="NF009131">
    <property type="entry name" value="PRK12484.1"/>
    <property type="match status" value="1"/>
</dbReference>
<dbReference type="CDD" id="cd01570">
    <property type="entry name" value="NAPRTase_A"/>
    <property type="match status" value="1"/>
</dbReference>
<dbReference type="GO" id="GO:0016757">
    <property type="term" value="F:glycosyltransferase activity"/>
    <property type="evidence" value="ECO:0007669"/>
    <property type="project" value="UniProtKB-KW"/>
</dbReference>
<evidence type="ECO:0000256" key="9">
    <source>
        <dbReference type="ARBA" id="ARBA00023426"/>
    </source>
</evidence>
<feature type="domain" description="Nicotinate/nicotinamide phosphoribosyltransferase" evidence="12">
    <location>
        <begin position="143"/>
        <end position="357"/>
    </location>
</feature>
<evidence type="ECO:0000259" key="13">
    <source>
        <dbReference type="Pfam" id="PF17767"/>
    </source>
</evidence>
<evidence type="ECO:0000256" key="8">
    <source>
        <dbReference type="ARBA" id="ARBA00022679"/>
    </source>
</evidence>
<evidence type="ECO:0000256" key="10">
    <source>
        <dbReference type="ARBA" id="ARBA00048668"/>
    </source>
</evidence>
<evidence type="ECO:0000313" key="16">
    <source>
        <dbReference type="Proteomes" id="UP000735302"/>
    </source>
</evidence>
<dbReference type="InterPro" id="IPR013785">
    <property type="entry name" value="Aldolase_TIM"/>
</dbReference>
<dbReference type="PANTHER" id="PTHR11098:SF1">
    <property type="entry name" value="NICOTINATE PHOSPHORIBOSYLTRANSFERASE"/>
    <property type="match status" value="1"/>
</dbReference>
<comment type="similarity">
    <text evidence="2 11">Belongs to the NAPRTase family.</text>
</comment>
<dbReference type="Pfam" id="PF17956">
    <property type="entry name" value="NAPRTase_C"/>
    <property type="match status" value="1"/>
</dbReference>
<dbReference type="AlphaFoldDB" id="A0AAV4AVV2"/>
<dbReference type="EC" id="6.3.4.21" evidence="3 11"/>
<dbReference type="GO" id="GO:0004516">
    <property type="term" value="F:nicotinate phosphoribosyltransferase activity"/>
    <property type="evidence" value="ECO:0007669"/>
    <property type="project" value="UniProtKB-UniRule"/>
</dbReference>
<evidence type="ECO:0000256" key="4">
    <source>
        <dbReference type="ARBA" id="ARBA00021569"/>
    </source>
</evidence>
<dbReference type="Gene3D" id="3.20.20.70">
    <property type="entry name" value="Aldolase class I"/>
    <property type="match status" value="1"/>
</dbReference>
<evidence type="ECO:0000256" key="11">
    <source>
        <dbReference type="RuleBase" id="RU365100"/>
    </source>
</evidence>
<keyword evidence="5" id="KW-0597">Phosphoprotein</keyword>
<comment type="pathway">
    <text evidence="1 11">Cofactor biosynthesis; NAD(+) biosynthesis; nicotinate D-ribonucleotide from nicotinate: step 1/1.</text>
</comment>
<evidence type="ECO:0000259" key="14">
    <source>
        <dbReference type="Pfam" id="PF17956"/>
    </source>
</evidence>
<evidence type="ECO:0000256" key="7">
    <source>
        <dbReference type="ARBA" id="ARBA00022642"/>
    </source>
</evidence>
<evidence type="ECO:0000313" key="15">
    <source>
        <dbReference type="EMBL" id="GFO11468.1"/>
    </source>
</evidence>